<proteinExistence type="predicted"/>
<dbReference type="OrthoDB" id="5422155at2"/>
<accession>A0A1G8LJU9</accession>
<evidence type="ECO:0000313" key="1">
    <source>
        <dbReference type="EMBL" id="SDI55972.1"/>
    </source>
</evidence>
<dbReference type="EMBL" id="FNEN01000003">
    <property type="protein sequence ID" value="SDI55972.1"/>
    <property type="molecule type" value="Genomic_DNA"/>
</dbReference>
<dbReference type="RefSeq" id="WP_090396633.1">
    <property type="nucleotide sequence ID" value="NZ_FNEN01000003.1"/>
</dbReference>
<keyword evidence="2" id="KW-1185">Reference proteome</keyword>
<protein>
    <submittedName>
        <fullName evidence="1">Uncharacterized protein</fullName>
    </submittedName>
</protein>
<dbReference type="AlphaFoldDB" id="A0A1G8LJU9"/>
<name>A0A1G8LJU9_9BACI</name>
<sequence length="60" mass="6930">MSIKEEVIKAINELPNDVTYEDIMEEIFAQSKIDAGLNQLDEGKHLTHDQVKERMGKWLS</sequence>
<dbReference type="Proteomes" id="UP000198853">
    <property type="component" value="Unassembled WGS sequence"/>
</dbReference>
<organism evidence="1 2">
    <name type="scientific">Natribacillus halophilus</name>
    <dbReference type="NCBI Taxonomy" id="549003"/>
    <lineage>
        <taxon>Bacteria</taxon>
        <taxon>Bacillati</taxon>
        <taxon>Bacillota</taxon>
        <taxon>Bacilli</taxon>
        <taxon>Bacillales</taxon>
        <taxon>Bacillaceae</taxon>
        <taxon>Natribacillus</taxon>
    </lineage>
</organism>
<evidence type="ECO:0000313" key="2">
    <source>
        <dbReference type="Proteomes" id="UP000198853"/>
    </source>
</evidence>
<gene>
    <name evidence="1" type="ORF">SAMN04488123_103131</name>
</gene>
<reference evidence="1 2" key="1">
    <citation type="submission" date="2016-10" db="EMBL/GenBank/DDBJ databases">
        <authorList>
            <person name="de Groot N.N."/>
        </authorList>
    </citation>
    <scope>NUCLEOTIDE SEQUENCE [LARGE SCALE GENOMIC DNA]</scope>
    <source>
        <strain evidence="1 2">DSM 21771</strain>
    </source>
</reference>